<proteinExistence type="predicted"/>
<evidence type="ECO:0000313" key="1">
    <source>
        <dbReference type="EMBL" id="SEH06167.1"/>
    </source>
</evidence>
<sequence>MGLGISHIQAEALAPLKGLQISRRNKHNTMFLLPFSRFHIPRHCNMNCDLFAEG</sequence>
<dbReference type="EMBL" id="FMSV02000440">
    <property type="protein sequence ID" value="SEH06167.1"/>
    <property type="molecule type" value="Genomic_DNA"/>
</dbReference>
<keyword evidence="2" id="KW-1185">Reference proteome</keyword>
<name>A0A1H6F7Q7_9GAMM</name>
<reference evidence="1 2" key="1">
    <citation type="submission" date="2016-10" db="EMBL/GenBank/DDBJ databases">
        <authorList>
            <person name="de Groot N.N."/>
        </authorList>
    </citation>
    <scope>NUCLEOTIDE SEQUENCE [LARGE SCALE GENOMIC DNA]</scope>
    <source>
        <strain evidence="1">MBHS1</strain>
    </source>
</reference>
<gene>
    <name evidence="1" type="ORF">MBHS_02022</name>
</gene>
<evidence type="ECO:0000313" key="2">
    <source>
        <dbReference type="Proteomes" id="UP000236724"/>
    </source>
</evidence>
<protein>
    <submittedName>
        <fullName evidence="1">Uncharacterized protein</fullName>
    </submittedName>
</protein>
<dbReference type="Proteomes" id="UP000236724">
    <property type="component" value="Unassembled WGS sequence"/>
</dbReference>
<organism evidence="1 2">
    <name type="scientific">Candidatus Venteria ishoeyi</name>
    <dbReference type="NCBI Taxonomy" id="1899563"/>
    <lineage>
        <taxon>Bacteria</taxon>
        <taxon>Pseudomonadati</taxon>
        <taxon>Pseudomonadota</taxon>
        <taxon>Gammaproteobacteria</taxon>
        <taxon>Thiotrichales</taxon>
        <taxon>Thiotrichaceae</taxon>
        <taxon>Venteria</taxon>
    </lineage>
</organism>
<dbReference type="AlphaFoldDB" id="A0A1H6F7Q7"/>
<accession>A0A1H6F7Q7</accession>